<dbReference type="GO" id="GO:0016787">
    <property type="term" value="F:hydrolase activity"/>
    <property type="evidence" value="ECO:0007669"/>
    <property type="project" value="UniProtKB-KW"/>
</dbReference>
<dbReference type="EMBL" id="JAAQPH010000017">
    <property type="protein sequence ID" value="NIA70936.1"/>
    <property type="molecule type" value="Genomic_DNA"/>
</dbReference>
<accession>A0A967KH57</accession>
<dbReference type="CDD" id="cd11613">
    <property type="entry name" value="SAF_AH_GD"/>
    <property type="match status" value="1"/>
</dbReference>
<evidence type="ECO:0000313" key="4">
    <source>
        <dbReference type="Proteomes" id="UP000761264"/>
    </source>
</evidence>
<dbReference type="Gene3D" id="2.30.130.110">
    <property type="match status" value="1"/>
</dbReference>
<keyword evidence="3" id="KW-0378">Hydrolase</keyword>
<dbReference type="PANTHER" id="PTHR30536">
    <property type="entry name" value="ALTRONATE/GALACTARATE DEHYDRATASE"/>
    <property type="match status" value="1"/>
</dbReference>
<dbReference type="Proteomes" id="UP000761264">
    <property type="component" value="Unassembled WGS sequence"/>
</dbReference>
<organism evidence="3 4">
    <name type="scientific">Pelagibius litoralis</name>
    <dbReference type="NCBI Taxonomy" id="374515"/>
    <lineage>
        <taxon>Bacteria</taxon>
        <taxon>Pseudomonadati</taxon>
        <taxon>Pseudomonadota</taxon>
        <taxon>Alphaproteobacteria</taxon>
        <taxon>Rhodospirillales</taxon>
        <taxon>Rhodovibrionaceae</taxon>
        <taxon>Pelagibius</taxon>
    </lineage>
</organism>
<evidence type="ECO:0000313" key="3">
    <source>
        <dbReference type="EMBL" id="NIA70936.1"/>
    </source>
</evidence>
<keyword evidence="4" id="KW-1185">Reference proteome</keyword>
<dbReference type="GO" id="GO:0016829">
    <property type="term" value="F:lyase activity"/>
    <property type="evidence" value="ECO:0007669"/>
    <property type="project" value="UniProtKB-KW"/>
</dbReference>
<dbReference type="InterPro" id="IPR013974">
    <property type="entry name" value="SAF"/>
</dbReference>
<keyword evidence="1" id="KW-0456">Lyase</keyword>
<comment type="caution">
    <text evidence="3">The sequence shown here is derived from an EMBL/GenBank/DDBJ whole genome shotgun (WGS) entry which is preliminary data.</text>
</comment>
<reference evidence="3" key="1">
    <citation type="submission" date="2020-03" db="EMBL/GenBank/DDBJ databases">
        <title>Genome of Pelagibius litoralis DSM 21314T.</title>
        <authorList>
            <person name="Wang G."/>
        </authorList>
    </citation>
    <scope>NUCLEOTIDE SEQUENCE</scope>
    <source>
        <strain evidence="3">DSM 21314</strain>
    </source>
</reference>
<dbReference type="PANTHER" id="PTHR30536:SF5">
    <property type="entry name" value="ALTRONATE DEHYDRATASE"/>
    <property type="match status" value="1"/>
</dbReference>
<sequence>MSAPDFIVHDAEDTVGVIVKEGIDANSTLSGWILEDDSRFEMACIDAIPLGHKIALGDIAEGDTILKYGHDIGKAVAGIAKGGHVHTQNVKTKRW</sequence>
<dbReference type="AlphaFoldDB" id="A0A967KH57"/>
<proteinExistence type="predicted"/>
<gene>
    <name evidence="3" type="ORF">HBA54_20250</name>
</gene>
<dbReference type="InterPro" id="IPR052172">
    <property type="entry name" value="UxaA_altronate/galactarate_dh"/>
</dbReference>
<evidence type="ECO:0000259" key="2">
    <source>
        <dbReference type="SMART" id="SM00858"/>
    </source>
</evidence>
<evidence type="ECO:0000256" key="1">
    <source>
        <dbReference type="ARBA" id="ARBA00023239"/>
    </source>
</evidence>
<dbReference type="RefSeq" id="WP_167228047.1">
    <property type="nucleotide sequence ID" value="NZ_JAAQPH010000017.1"/>
</dbReference>
<dbReference type="InterPro" id="IPR044144">
    <property type="entry name" value="SAF_UxaA/GarD"/>
</dbReference>
<protein>
    <submittedName>
        <fullName evidence="3">UxaA family hydrolase</fullName>
    </submittedName>
</protein>
<dbReference type="SMART" id="SM00858">
    <property type="entry name" value="SAF"/>
    <property type="match status" value="1"/>
</dbReference>
<feature type="domain" description="SAF" evidence="2">
    <location>
        <begin position="13"/>
        <end position="91"/>
    </location>
</feature>
<name>A0A967KH57_9PROT</name>
<dbReference type="GO" id="GO:0019698">
    <property type="term" value="P:D-galacturonate catabolic process"/>
    <property type="evidence" value="ECO:0007669"/>
    <property type="project" value="TreeGrafter"/>
</dbReference>